<dbReference type="Pfam" id="PF00702">
    <property type="entry name" value="Hydrolase"/>
    <property type="match status" value="1"/>
</dbReference>
<dbReference type="OrthoDB" id="2195201at2759"/>
<dbReference type="GO" id="GO:0008252">
    <property type="term" value="F:nucleotidase activity"/>
    <property type="evidence" value="ECO:0007669"/>
    <property type="project" value="TreeGrafter"/>
</dbReference>
<sequence>MTTERANNKYLYIEDLELLSPQKTPKALYIFDIDETLYPSNKIIKMNRFEELNCFSDVIGMPKEDRISLYREYEEKYGTVIGGILANYDLTEKDYEILINKVENIKVDLIEDALLKNMLSKIEGTMICLTNGEKAYAKEVLSRLGLEELFEKVICCNYLKKYFLCKPQEEVYEILERFFNITGKNIYFFDDKRLNLHIPEKKGWNVYHVTEEKDIKYFLNKLIGLNQ</sequence>
<dbReference type="VEuPathDB" id="MicrosporidiaDB:H312_01972"/>
<dbReference type="HOGENOM" id="CLU_059493_1_1_1"/>
<dbReference type="GO" id="GO:0006206">
    <property type="term" value="P:pyrimidine nucleobase metabolic process"/>
    <property type="evidence" value="ECO:0007669"/>
    <property type="project" value="TreeGrafter"/>
</dbReference>
<dbReference type="InterPro" id="IPR052791">
    <property type="entry name" value="SSM1_domain"/>
</dbReference>
<proteinExistence type="predicted"/>
<dbReference type="Gene3D" id="3.40.50.1000">
    <property type="entry name" value="HAD superfamily/HAD-like"/>
    <property type="match status" value="1"/>
</dbReference>
<evidence type="ECO:0000313" key="2">
    <source>
        <dbReference type="Proteomes" id="UP000030655"/>
    </source>
</evidence>
<dbReference type="Proteomes" id="UP000030655">
    <property type="component" value="Unassembled WGS sequence"/>
</dbReference>
<reference evidence="2" key="1">
    <citation type="submission" date="2013-02" db="EMBL/GenBank/DDBJ databases">
        <authorList>
            <consortium name="The Broad Institute Genome Sequencing Platform"/>
            <person name="Cuomo C."/>
            <person name="Becnel J."/>
            <person name="Sanscrainte N."/>
            <person name="Walker B."/>
            <person name="Young S.K."/>
            <person name="Zeng Q."/>
            <person name="Gargeya S."/>
            <person name="Fitzgerald M."/>
            <person name="Haas B."/>
            <person name="Abouelleil A."/>
            <person name="Alvarado L."/>
            <person name="Arachchi H.M."/>
            <person name="Berlin A.M."/>
            <person name="Chapman S.B."/>
            <person name="Dewar J."/>
            <person name="Goldberg J."/>
            <person name="Griggs A."/>
            <person name="Gujja S."/>
            <person name="Hansen M."/>
            <person name="Howarth C."/>
            <person name="Imamovic A."/>
            <person name="Larimer J."/>
            <person name="McCowan C."/>
            <person name="Murphy C."/>
            <person name="Neiman D."/>
            <person name="Pearson M."/>
            <person name="Priest M."/>
            <person name="Roberts A."/>
            <person name="Saif S."/>
            <person name="Shea T."/>
            <person name="Sisk P."/>
            <person name="Sykes S."/>
            <person name="Wortman J."/>
            <person name="Nusbaum C."/>
            <person name="Birren B."/>
        </authorList>
    </citation>
    <scope>NUCLEOTIDE SEQUENCE [LARGE SCALE GENOMIC DNA]</scope>
    <source>
        <strain evidence="2">PRA339</strain>
    </source>
</reference>
<dbReference type="PANTHER" id="PTHR47438:SF1">
    <property type="entry name" value="PHOSPHATE METABOLISM PROTEIN 8-RELATED"/>
    <property type="match status" value="1"/>
</dbReference>
<dbReference type="PANTHER" id="PTHR47438">
    <property type="entry name" value="PHOSPHATE METABOLISM PROTEIN 8-RELATED"/>
    <property type="match status" value="1"/>
</dbReference>
<dbReference type="EMBL" id="KK365171">
    <property type="protein sequence ID" value="KCZ80597.1"/>
    <property type="molecule type" value="Genomic_DNA"/>
</dbReference>
<dbReference type="Gene3D" id="1.10.150.450">
    <property type="match status" value="1"/>
</dbReference>
<protein>
    <submittedName>
        <fullName evidence="1">Pyrimidine 5'-nucleotidase</fullName>
    </submittedName>
</protein>
<organism evidence="1 2">
    <name type="scientific">Anncaliia algerae PRA339</name>
    <dbReference type="NCBI Taxonomy" id="1288291"/>
    <lineage>
        <taxon>Eukaryota</taxon>
        <taxon>Fungi</taxon>
        <taxon>Fungi incertae sedis</taxon>
        <taxon>Microsporidia</taxon>
        <taxon>Tubulinosematoidea</taxon>
        <taxon>Tubulinosematidae</taxon>
        <taxon>Anncaliia</taxon>
    </lineage>
</organism>
<keyword evidence="2" id="KW-1185">Reference proteome</keyword>
<dbReference type="GO" id="GO:0009166">
    <property type="term" value="P:nucleotide catabolic process"/>
    <property type="evidence" value="ECO:0007669"/>
    <property type="project" value="TreeGrafter"/>
</dbReference>
<gene>
    <name evidence="1" type="ORF">H312_01972</name>
</gene>
<reference evidence="1 2" key="2">
    <citation type="submission" date="2014-03" db="EMBL/GenBank/DDBJ databases">
        <title>The Genome Sequence of Anncaliia algerae insect isolate PRA339.</title>
        <authorList>
            <consortium name="The Broad Institute Genome Sequencing Platform"/>
            <consortium name="The Broad Institute Genome Sequencing Center for Infectious Disease"/>
            <person name="Cuomo C."/>
            <person name="Becnel J."/>
            <person name="Sanscrainte N."/>
            <person name="Walker B."/>
            <person name="Young S.K."/>
            <person name="Zeng Q."/>
            <person name="Gargeya S."/>
            <person name="Fitzgerald M."/>
            <person name="Haas B."/>
            <person name="Abouelleil A."/>
            <person name="Alvarado L."/>
            <person name="Arachchi H.M."/>
            <person name="Berlin A.M."/>
            <person name="Chapman S.B."/>
            <person name="Dewar J."/>
            <person name="Goldberg J."/>
            <person name="Griggs A."/>
            <person name="Gujja S."/>
            <person name="Hansen M."/>
            <person name="Howarth C."/>
            <person name="Imamovic A."/>
            <person name="Larimer J."/>
            <person name="McCowan C."/>
            <person name="Murphy C."/>
            <person name="Neiman D."/>
            <person name="Pearson M."/>
            <person name="Priest M."/>
            <person name="Roberts A."/>
            <person name="Saif S."/>
            <person name="Shea T."/>
            <person name="Sisk P."/>
            <person name="Sykes S."/>
            <person name="Wortman J."/>
            <person name="Nusbaum C."/>
            <person name="Birren B."/>
        </authorList>
    </citation>
    <scope>NUCLEOTIDE SEQUENCE [LARGE SCALE GENOMIC DNA]</scope>
    <source>
        <strain evidence="1 2">PRA339</strain>
    </source>
</reference>
<dbReference type="InterPro" id="IPR023214">
    <property type="entry name" value="HAD_sf"/>
</dbReference>
<dbReference type="AlphaFoldDB" id="A0A059F0I0"/>
<evidence type="ECO:0000313" key="1">
    <source>
        <dbReference type="EMBL" id="KCZ80597.1"/>
    </source>
</evidence>
<dbReference type="InterPro" id="IPR036412">
    <property type="entry name" value="HAD-like_sf"/>
</dbReference>
<accession>A0A059F0I0</accession>
<name>A0A059F0I0_9MICR</name>
<dbReference type="STRING" id="1288291.A0A059F0I0"/>
<dbReference type="SUPFAM" id="SSF56784">
    <property type="entry name" value="HAD-like"/>
    <property type="match status" value="1"/>
</dbReference>